<gene>
    <name evidence="4" type="ORF">Agub_g6131</name>
</gene>
<dbReference type="InterPro" id="IPR001763">
    <property type="entry name" value="Rhodanese-like_dom"/>
</dbReference>
<sequence>MQSALRAASHNGASRPQLCQSRRGRLQICAYTLKNAALDRKEERKSELATLLASGIIVGACTSPALAEDALAVAAAPITSELPASTAPAFSVVAEPSAPLLTAPSVQAEGQEAVAAVAGAGAEVAAAAVSAPEIHGPTSAPAPSSALLLTYAGLGSAAVGFLATFFVAPRFREAFKESVDWREMYGVLVARGGVRSVSPDEAYARARKGAVLLDVRLASQSSSLAPQPSTAVPLYQPISGWSLAANIRRAGFAFFGIFGTELNPDFVAQVEACVSRSKEVLVLCESGGSLDNKPGTQFGFQSRSLKAIYFLQQAGYTRVTHVKVGGWGFAVTATPVPCSSTVRIACNSNPLLPSSLASPPWPLLPGLSSLASPPWPLLPSSQGGLREWQRAGLPLTSSSPSEADPAAPQQQQVGSSRQAGAGSPPASPSGTTTAGSSSSSSGRFRTPAAPAPPSGTRSLRAAARELMASSRSR</sequence>
<dbReference type="SUPFAM" id="SSF52821">
    <property type="entry name" value="Rhodanese/Cell cycle control phosphatase"/>
    <property type="match status" value="1"/>
</dbReference>
<evidence type="ECO:0000256" key="1">
    <source>
        <dbReference type="SAM" id="MobiDB-lite"/>
    </source>
</evidence>
<keyword evidence="2" id="KW-0472">Membrane</keyword>
<dbReference type="PANTHER" id="PTHR44920">
    <property type="entry name" value="RHODANESE-LIKE DOMAIN-CONTAINING PROTEIN 14, CHLOROPLASTIC-RELATED"/>
    <property type="match status" value="1"/>
</dbReference>
<dbReference type="GO" id="GO:0009507">
    <property type="term" value="C:chloroplast"/>
    <property type="evidence" value="ECO:0007669"/>
    <property type="project" value="TreeGrafter"/>
</dbReference>
<evidence type="ECO:0000256" key="2">
    <source>
        <dbReference type="SAM" id="Phobius"/>
    </source>
</evidence>
<evidence type="ECO:0000259" key="3">
    <source>
        <dbReference type="PROSITE" id="PS50206"/>
    </source>
</evidence>
<feature type="compositionally biased region" description="Low complexity" evidence="1">
    <location>
        <begin position="397"/>
        <end position="447"/>
    </location>
</feature>
<proteinExistence type="predicted"/>
<feature type="domain" description="Rhodanese" evidence="3">
    <location>
        <begin position="383"/>
        <end position="397"/>
    </location>
</feature>
<name>A0AAD3HLB2_9CHLO</name>
<dbReference type="InterPro" id="IPR043186">
    <property type="entry name" value="Str14"/>
</dbReference>
<protein>
    <recommendedName>
        <fullName evidence="3">Rhodanese domain-containing protein</fullName>
    </recommendedName>
</protein>
<dbReference type="Proteomes" id="UP001054857">
    <property type="component" value="Unassembled WGS sequence"/>
</dbReference>
<dbReference type="PANTHER" id="PTHR44920:SF2">
    <property type="entry name" value="RHODANESE DOMAIN-CONTAINING PROTEIN"/>
    <property type="match status" value="1"/>
</dbReference>
<feature type="transmembrane region" description="Helical" evidence="2">
    <location>
        <begin position="146"/>
        <end position="168"/>
    </location>
</feature>
<accession>A0AAD3HLB2</accession>
<dbReference type="AlphaFoldDB" id="A0AAD3HLB2"/>
<keyword evidence="2" id="KW-1133">Transmembrane helix</keyword>
<evidence type="ECO:0000313" key="4">
    <source>
        <dbReference type="EMBL" id="GFR44796.1"/>
    </source>
</evidence>
<feature type="domain" description="Rhodanese" evidence="3">
    <location>
        <begin position="261"/>
        <end position="333"/>
    </location>
</feature>
<feature type="region of interest" description="Disordered" evidence="1">
    <location>
        <begin position="394"/>
        <end position="473"/>
    </location>
</feature>
<dbReference type="InterPro" id="IPR036873">
    <property type="entry name" value="Rhodanese-like_dom_sf"/>
</dbReference>
<dbReference type="PROSITE" id="PS50206">
    <property type="entry name" value="RHODANESE_3"/>
    <property type="match status" value="2"/>
</dbReference>
<keyword evidence="5" id="KW-1185">Reference proteome</keyword>
<comment type="caution">
    <text evidence="4">The sequence shown here is derived from an EMBL/GenBank/DDBJ whole genome shotgun (WGS) entry which is preliminary data.</text>
</comment>
<dbReference type="Gene3D" id="3.40.250.10">
    <property type="entry name" value="Rhodanese-like domain"/>
    <property type="match status" value="1"/>
</dbReference>
<keyword evidence="2" id="KW-0812">Transmembrane</keyword>
<evidence type="ECO:0000313" key="5">
    <source>
        <dbReference type="Proteomes" id="UP001054857"/>
    </source>
</evidence>
<organism evidence="4 5">
    <name type="scientific">Astrephomene gubernaculifera</name>
    <dbReference type="NCBI Taxonomy" id="47775"/>
    <lineage>
        <taxon>Eukaryota</taxon>
        <taxon>Viridiplantae</taxon>
        <taxon>Chlorophyta</taxon>
        <taxon>core chlorophytes</taxon>
        <taxon>Chlorophyceae</taxon>
        <taxon>CS clade</taxon>
        <taxon>Chlamydomonadales</taxon>
        <taxon>Astrephomenaceae</taxon>
        <taxon>Astrephomene</taxon>
    </lineage>
</organism>
<dbReference type="EMBL" id="BMAR01000008">
    <property type="protein sequence ID" value="GFR44796.1"/>
    <property type="molecule type" value="Genomic_DNA"/>
</dbReference>
<reference evidence="4 5" key="1">
    <citation type="journal article" date="2021" name="Sci. Rep.">
        <title>Genome sequencing of the multicellular alga Astrephomene provides insights into convergent evolution of germ-soma differentiation.</title>
        <authorList>
            <person name="Yamashita S."/>
            <person name="Yamamoto K."/>
            <person name="Matsuzaki R."/>
            <person name="Suzuki S."/>
            <person name="Yamaguchi H."/>
            <person name="Hirooka S."/>
            <person name="Minakuchi Y."/>
            <person name="Miyagishima S."/>
            <person name="Kawachi M."/>
            <person name="Toyoda A."/>
            <person name="Nozaki H."/>
        </authorList>
    </citation>
    <scope>NUCLEOTIDE SEQUENCE [LARGE SCALE GENOMIC DNA]</scope>
    <source>
        <strain evidence="4 5">NIES-4017</strain>
    </source>
</reference>